<accession>A0A6J6YLF2</accession>
<dbReference type="PANTHER" id="PTHR35535">
    <property type="entry name" value="HEAT SHOCK PROTEIN HSLJ"/>
    <property type="match status" value="1"/>
</dbReference>
<dbReference type="Pfam" id="PF03724">
    <property type="entry name" value="META"/>
    <property type="match status" value="2"/>
</dbReference>
<proteinExistence type="predicted"/>
<evidence type="ECO:0000259" key="1">
    <source>
        <dbReference type="Pfam" id="PF03724"/>
    </source>
</evidence>
<dbReference type="AlphaFoldDB" id="A0A6J6YLF2"/>
<dbReference type="EMBL" id="CAFAAI010000259">
    <property type="protein sequence ID" value="CAB4808188.1"/>
    <property type="molecule type" value="Genomic_DNA"/>
</dbReference>
<dbReference type="InterPro" id="IPR005184">
    <property type="entry name" value="DUF306_Meta_HslJ"/>
</dbReference>
<dbReference type="PANTHER" id="PTHR35535:SF2">
    <property type="entry name" value="DUF306 DOMAIN-CONTAINING PROTEIN"/>
    <property type="match status" value="1"/>
</dbReference>
<name>A0A6J6YLF2_9ZZZZ</name>
<organism evidence="2">
    <name type="scientific">freshwater metagenome</name>
    <dbReference type="NCBI Taxonomy" id="449393"/>
    <lineage>
        <taxon>unclassified sequences</taxon>
        <taxon>metagenomes</taxon>
        <taxon>ecological metagenomes</taxon>
    </lineage>
</organism>
<reference evidence="2" key="1">
    <citation type="submission" date="2020-05" db="EMBL/GenBank/DDBJ databases">
        <authorList>
            <person name="Chiriac C."/>
            <person name="Salcher M."/>
            <person name="Ghai R."/>
            <person name="Kavagutti S V."/>
        </authorList>
    </citation>
    <scope>NUCLEOTIDE SEQUENCE</scope>
</reference>
<evidence type="ECO:0000313" key="2">
    <source>
        <dbReference type="EMBL" id="CAB4808188.1"/>
    </source>
</evidence>
<feature type="domain" description="DUF306" evidence="1">
    <location>
        <begin position="42"/>
        <end position="138"/>
    </location>
</feature>
<dbReference type="InterPro" id="IPR038670">
    <property type="entry name" value="HslJ-like_sf"/>
</dbReference>
<sequence length="267" mass="26917">MGMNSGRLLTLLVSCVLVGCGSSQITGGTTASTLPSSSPEAGRTYLSTGVTGHQLVANTTISISFDIRGTLSVQAGCNSIGGSYSVASGTLRVDALSQTEMGCAPELMSQDEWLVSLLTTDPTFTADADTLVISGPTGSITMLDKKTAQPDASLVGTRWLVDTIIQGDVASTPPQGAVGSILFGGDGALAASLGCNTGSAQFTVVGDNITIGAMATTRMACLGEAAELEKHMLAVLTGAVQFAIDGDALTLTAESGAGLGLRLEQHP</sequence>
<dbReference type="Gene3D" id="2.40.128.270">
    <property type="match status" value="2"/>
</dbReference>
<feature type="domain" description="DUF306" evidence="1">
    <location>
        <begin position="152"/>
        <end position="258"/>
    </location>
</feature>
<dbReference type="PROSITE" id="PS51257">
    <property type="entry name" value="PROKAR_LIPOPROTEIN"/>
    <property type="match status" value="1"/>
</dbReference>
<dbReference type="InterPro" id="IPR053147">
    <property type="entry name" value="Hsp_HslJ-like"/>
</dbReference>
<protein>
    <submittedName>
        <fullName evidence="2">Unannotated protein</fullName>
    </submittedName>
</protein>
<gene>
    <name evidence="2" type="ORF">UFOPK2992_01399</name>
</gene>